<dbReference type="SUPFAM" id="SSF46626">
    <property type="entry name" value="Cytochrome c"/>
    <property type="match status" value="1"/>
</dbReference>
<evidence type="ECO:0000313" key="8">
    <source>
        <dbReference type="Proteomes" id="UP001378242"/>
    </source>
</evidence>
<feature type="compositionally biased region" description="Basic and acidic residues" evidence="5">
    <location>
        <begin position="185"/>
        <end position="203"/>
    </location>
</feature>
<comment type="caution">
    <text evidence="7">The sequence shown here is derived from an EMBL/GenBank/DDBJ whole genome shotgun (WGS) entry which is preliminary data.</text>
</comment>
<feature type="compositionally biased region" description="Basic and acidic residues" evidence="5">
    <location>
        <begin position="210"/>
        <end position="234"/>
    </location>
</feature>
<evidence type="ECO:0000259" key="6">
    <source>
        <dbReference type="PROSITE" id="PS51007"/>
    </source>
</evidence>
<proteinExistence type="predicted"/>
<dbReference type="PROSITE" id="PS51007">
    <property type="entry name" value="CYTC"/>
    <property type="match status" value="1"/>
</dbReference>
<feature type="region of interest" description="Disordered" evidence="5">
    <location>
        <begin position="169"/>
        <end position="234"/>
    </location>
</feature>
<dbReference type="Pfam" id="PF13442">
    <property type="entry name" value="Cytochrome_CBB3"/>
    <property type="match status" value="1"/>
</dbReference>
<dbReference type="InterPro" id="IPR036909">
    <property type="entry name" value="Cyt_c-like_dom_sf"/>
</dbReference>
<accession>A0ABU9GK15</accession>
<dbReference type="InterPro" id="IPR009056">
    <property type="entry name" value="Cyt_c-like_dom"/>
</dbReference>
<evidence type="ECO:0000256" key="2">
    <source>
        <dbReference type="ARBA" id="ARBA00022723"/>
    </source>
</evidence>
<dbReference type="Gene3D" id="1.10.760.10">
    <property type="entry name" value="Cytochrome c-like domain"/>
    <property type="match status" value="1"/>
</dbReference>
<evidence type="ECO:0000256" key="5">
    <source>
        <dbReference type="SAM" id="MobiDB-lite"/>
    </source>
</evidence>
<feature type="domain" description="Cytochrome c" evidence="6">
    <location>
        <begin position="68"/>
        <end position="154"/>
    </location>
</feature>
<organism evidence="7 8">
    <name type="scientific">Cobetia marina</name>
    <name type="common">Deleya marina</name>
    <dbReference type="NCBI Taxonomy" id="28258"/>
    <lineage>
        <taxon>Bacteria</taxon>
        <taxon>Pseudomonadati</taxon>
        <taxon>Pseudomonadota</taxon>
        <taxon>Gammaproteobacteria</taxon>
        <taxon>Oceanospirillales</taxon>
        <taxon>Halomonadaceae</taxon>
        <taxon>Cobetia</taxon>
    </lineage>
</organism>
<dbReference type="RefSeq" id="WP_176503684.1">
    <property type="nucleotide sequence ID" value="NZ_JBAKAP010000024.1"/>
</dbReference>
<reference evidence="7 8" key="1">
    <citation type="submission" date="2024-02" db="EMBL/GenBank/DDBJ databases">
        <title>Bacteria isolated from the canopy kelp, Nereocystis luetkeana.</title>
        <authorList>
            <person name="Pfister C.A."/>
            <person name="Younker I.T."/>
            <person name="Light S.H."/>
        </authorList>
    </citation>
    <scope>NUCLEOTIDE SEQUENCE [LARGE SCALE GENOMIC DNA]</scope>
    <source>
        <strain evidence="7 8">TI.5.07</strain>
    </source>
</reference>
<keyword evidence="3 4" id="KW-0408">Iron</keyword>
<evidence type="ECO:0000256" key="1">
    <source>
        <dbReference type="ARBA" id="ARBA00022617"/>
    </source>
</evidence>
<name>A0ABU9GK15_COBMA</name>
<evidence type="ECO:0000313" key="7">
    <source>
        <dbReference type="EMBL" id="MEL0618441.1"/>
    </source>
</evidence>
<keyword evidence="1 4" id="KW-0349">Heme</keyword>
<keyword evidence="8" id="KW-1185">Reference proteome</keyword>
<protein>
    <submittedName>
        <fullName evidence="7">Cytochrome c</fullName>
    </submittedName>
</protein>
<evidence type="ECO:0000256" key="3">
    <source>
        <dbReference type="ARBA" id="ARBA00023004"/>
    </source>
</evidence>
<dbReference type="Proteomes" id="UP001378242">
    <property type="component" value="Unassembled WGS sequence"/>
</dbReference>
<keyword evidence="2 4" id="KW-0479">Metal-binding</keyword>
<dbReference type="EMBL" id="JBAKAP010000024">
    <property type="protein sequence ID" value="MEL0618441.1"/>
    <property type="molecule type" value="Genomic_DNA"/>
</dbReference>
<sequence length="234" mass="25362">MKKMLWGMWLTLMMLATLGAGAVYSGVISVAADDPHWGWVYEVFETARDRSIEFHSSAIQAPLLDDEAMIVAGAGNYASMCASCHLAPGMSETELSRGLYPSPPNFAASTMSGEPHERFWVIKHGIKASGMPAWGKSMQDEYIWQMVAFMEELPDMSAARYTALVAASDGHQHGGGETTLSQSSHHADGVGELPHDDGHHDALQESPAQESHDLKSNGDADGHSHAAHDQEHQH</sequence>
<gene>
    <name evidence="7" type="ORF">V6243_16560</name>
</gene>
<evidence type="ECO:0000256" key="4">
    <source>
        <dbReference type="PROSITE-ProRule" id="PRU00433"/>
    </source>
</evidence>